<organism evidence="1 2">
    <name type="scientific">Trichonephila inaurata madagascariensis</name>
    <dbReference type="NCBI Taxonomy" id="2747483"/>
    <lineage>
        <taxon>Eukaryota</taxon>
        <taxon>Metazoa</taxon>
        <taxon>Ecdysozoa</taxon>
        <taxon>Arthropoda</taxon>
        <taxon>Chelicerata</taxon>
        <taxon>Arachnida</taxon>
        <taxon>Araneae</taxon>
        <taxon>Araneomorphae</taxon>
        <taxon>Entelegynae</taxon>
        <taxon>Araneoidea</taxon>
        <taxon>Nephilidae</taxon>
        <taxon>Trichonephila</taxon>
        <taxon>Trichonephila inaurata</taxon>
    </lineage>
</organism>
<comment type="caution">
    <text evidence="1">The sequence shown here is derived from an EMBL/GenBank/DDBJ whole genome shotgun (WGS) entry which is preliminary data.</text>
</comment>
<reference evidence="1" key="1">
    <citation type="submission" date="2020-08" db="EMBL/GenBank/DDBJ databases">
        <title>Multicomponent nature underlies the extraordinary mechanical properties of spider dragline silk.</title>
        <authorList>
            <person name="Kono N."/>
            <person name="Nakamura H."/>
            <person name="Mori M."/>
            <person name="Yoshida Y."/>
            <person name="Ohtoshi R."/>
            <person name="Malay A.D."/>
            <person name="Moran D.A.P."/>
            <person name="Tomita M."/>
            <person name="Numata K."/>
            <person name="Arakawa K."/>
        </authorList>
    </citation>
    <scope>NUCLEOTIDE SEQUENCE</scope>
</reference>
<evidence type="ECO:0000313" key="1">
    <source>
        <dbReference type="EMBL" id="GFS59332.1"/>
    </source>
</evidence>
<dbReference type="AlphaFoldDB" id="A0A8X6KM96"/>
<dbReference type="Proteomes" id="UP000886998">
    <property type="component" value="Unassembled WGS sequence"/>
</dbReference>
<sequence>MKCSFSLFSIYVPIKIFTRLENGTAAMHKRKRRHLLKYSSKMKEKRAAFKAGHYVNQQSSDKIFTSAFQNITKEMWKSVKDEFRHKWIWEKEFRLPSTSRLTIYRITDKFETTSSVGNAPVWTTTKDVEAGKSDEGSLYFRKQSKEVHVSSVLVAMYLKDIITKFDAPSAIPPQSVAWPS</sequence>
<protein>
    <submittedName>
        <fullName evidence="1">Uncharacterized protein</fullName>
    </submittedName>
</protein>
<dbReference type="EMBL" id="BMAV01027438">
    <property type="protein sequence ID" value="GFS59332.1"/>
    <property type="molecule type" value="Genomic_DNA"/>
</dbReference>
<accession>A0A8X6KM96</accession>
<evidence type="ECO:0000313" key="2">
    <source>
        <dbReference type="Proteomes" id="UP000886998"/>
    </source>
</evidence>
<keyword evidence="2" id="KW-1185">Reference proteome</keyword>
<proteinExistence type="predicted"/>
<name>A0A8X6KM96_9ARAC</name>
<gene>
    <name evidence="1" type="ORF">TNIN_276761</name>
</gene>